<organism evidence="3 4">
    <name type="scientific">Saccharothrix mutabilis subsp. mutabilis</name>
    <dbReference type="NCBI Taxonomy" id="66855"/>
    <lineage>
        <taxon>Bacteria</taxon>
        <taxon>Bacillati</taxon>
        <taxon>Actinomycetota</taxon>
        <taxon>Actinomycetes</taxon>
        <taxon>Pseudonocardiales</taxon>
        <taxon>Pseudonocardiaceae</taxon>
        <taxon>Saccharothrix</taxon>
    </lineage>
</organism>
<dbReference type="InterPro" id="IPR012349">
    <property type="entry name" value="Split_barrel_FMN-bd"/>
</dbReference>
<proteinExistence type="inferred from homology"/>
<accession>A0ABN0T0Y3</accession>
<protein>
    <submittedName>
        <fullName evidence="3">Nitroreductase family deazaflavin-dependent oxidoreductase</fullName>
    </submittedName>
</protein>
<dbReference type="PANTHER" id="PTHR39428">
    <property type="entry name" value="F420H(2)-DEPENDENT QUINONE REDUCTASE RV1261C"/>
    <property type="match status" value="1"/>
</dbReference>
<dbReference type="InterPro" id="IPR004378">
    <property type="entry name" value="F420H2_quin_Rdtase"/>
</dbReference>
<dbReference type="EMBL" id="BAAABU010000001">
    <property type="protein sequence ID" value="GAA0208939.1"/>
    <property type="molecule type" value="Genomic_DNA"/>
</dbReference>
<dbReference type="Pfam" id="PF04075">
    <property type="entry name" value="F420H2_quin_red"/>
    <property type="match status" value="1"/>
</dbReference>
<comment type="catalytic activity">
    <reaction evidence="2">
        <text>oxidized coenzyme F420-(gamma-L-Glu)(n) + a quinol + H(+) = reduced coenzyme F420-(gamma-L-Glu)(n) + a quinone</text>
        <dbReference type="Rhea" id="RHEA:39663"/>
        <dbReference type="Rhea" id="RHEA-COMP:12939"/>
        <dbReference type="Rhea" id="RHEA-COMP:14378"/>
        <dbReference type="ChEBI" id="CHEBI:15378"/>
        <dbReference type="ChEBI" id="CHEBI:24646"/>
        <dbReference type="ChEBI" id="CHEBI:132124"/>
        <dbReference type="ChEBI" id="CHEBI:133980"/>
        <dbReference type="ChEBI" id="CHEBI:139511"/>
    </reaction>
</comment>
<comment type="caution">
    <text evidence="3">The sequence shown here is derived from an EMBL/GenBank/DDBJ whole genome shotgun (WGS) entry which is preliminary data.</text>
</comment>
<evidence type="ECO:0000313" key="4">
    <source>
        <dbReference type="Proteomes" id="UP001500416"/>
    </source>
</evidence>
<dbReference type="SUPFAM" id="SSF50475">
    <property type="entry name" value="FMN-binding split barrel"/>
    <property type="match status" value="1"/>
</dbReference>
<sequence>MAEGVGEFNQRLVAEFRANGGKVGGRFEGGNLLLLTTVGARTGQERVSPLAYTRDGERYVVAASYAGAPKHPAWYHNIVATPKVTVEVGEETFEAVATVIEDGAERDRLYAGMVAYSPVFAEYQEKTERVIPIVVLERV</sequence>
<evidence type="ECO:0000256" key="1">
    <source>
        <dbReference type="ARBA" id="ARBA00008710"/>
    </source>
</evidence>
<dbReference type="NCBIfam" id="TIGR00026">
    <property type="entry name" value="hi_GC_TIGR00026"/>
    <property type="match status" value="1"/>
</dbReference>
<evidence type="ECO:0000256" key="2">
    <source>
        <dbReference type="ARBA" id="ARBA00049106"/>
    </source>
</evidence>
<keyword evidence="4" id="KW-1185">Reference proteome</keyword>
<dbReference type="RefSeq" id="WP_343931732.1">
    <property type="nucleotide sequence ID" value="NZ_BAAABU010000001.1"/>
</dbReference>
<dbReference type="Gene3D" id="2.30.110.10">
    <property type="entry name" value="Electron Transport, Fmn-binding Protein, Chain A"/>
    <property type="match status" value="1"/>
</dbReference>
<dbReference type="Proteomes" id="UP001500416">
    <property type="component" value="Unassembled WGS sequence"/>
</dbReference>
<gene>
    <name evidence="3" type="ORF">GCM10010492_03230</name>
</gene>
<dbReference type="PANTHER" id="PTHR39428:SF1">
    <property type="entry name" value="F420H(2)-DEPENDENT QUINONE REDUCTASE RV1261C"/>
    <property type="match status" value="1"/>
</dbReference>
<name>A0ABN0T0Y3_9PSEU</name>
<reference evidence="3 4" key="1">
    <citation type="journal article" date="2019" name="Int. J. Syst. Evol. Microbiol.">
        <title>The Global Catalogue of Microorganisms (GCM) 10K type strain sequencing project: providing services to taxonomists for standard genome sequencing and annotation.</title>
        <authorList>
            <consortium name="The Broad Institute Genomics Platform"/>
            <consortium name="The Broad Institute Genome Sequencing Center for Infectious Disease"/>
            <person name="Wu L."/>
            <person name="Ma J."/>
        </authorList>
    </citation>
    <scope>NUCLEOTIDE SEQUENCE [LARGE SCALE GENOMIC DNA]</scope>
    <source>
        <strain evidence="3 4">JCM 3380</strain>
    </source>
</reference>
<evidence type="ECO:0000313" key="3">
    <source>
        <dbReference type="EMBL" id="GAA0208939.1"/>
    </source>
</evidence>
<comment type="similarity">
    <text evidence="1">Belongs to the F420H(2)-dependent quinone reductase family.</text>
</comment>